<dbReference type="GO" id="GO:0005634">
    <property type="term" value="C:nucleus"/>
    <property type="evidence" value="ECO:0007669"/>
    <property type="project" value="UniProtKB-SubCell"/>
</dbReference>
<accession>A0A0R0LZT7</accession>
<dbReference type="InterPro" id="IPR001356">
    <property type="entry name" value="HD"/>
</dbReference>
<keyword evidence="1 2" id="KW-0539">Nucleus</keyword>
<evidence type="ECO:0000259" key="3">
    <source>
        <dbReference type="PROSITE" id="PS50071"/>
    </source>
</evidence>
<dbReference type="PROSITE" id="PS50071">
    <property type="entry name" value="HOMEOBOX_2"/>
    <property type="match status" value="1"/>
</dbReference>
<reference evidence="4 5" key="1">
    <citation type="submission" date="2015-07" db="EMBL/GenBank/DDBJ databases">
        <title>The genome of Pseudoloma neurophilia, a relevant intracellular parasite of the zebrafish.</title>
        <authorList>
            <person name="Ndikumana S."/>
            <person name="Pelin A."/>
            <person name="Sanders J."/>
            <person name="Corradi N."/>
        </authorList>
    </citation>
    <scope>NUCLEOTIDE SEQUENCE [LARGE SCALE GENOMIC DNA]</scope>
    <source>
        <strain evidence="4 5">MK1</strain>
    </source>
</reference>
<dbReference type="CDD" id="cd00086">
    <property type="entry name" value="homeodomain"/>
    <property type="match status" value="1"/>
</dbReference>
<dbReference type="Proteomes" id="UP000051530">
    <property type="component" value="Unassembled WGS sequence"/>
</dbReference>
<keyword evidence="1 2" id="KW-0238">DNA-binding</keyword>
<dbReference type="EMBL" id="LGUB01000025">
    <property type="protein sequence ID" value="KRH94838.1"/>
    <property type="molecule type" value="Genomic_DNA"/>
</dbReference>
<comment type="subcellular location">
    <subcellularLocation>
        <location evidence="1 2">Nucleus</location>
    </subcellularLocation>
</comment>
<keyword evidence="1 2" id="KW-0371">Homeobox</keyword>
<evidence type="ECO:0000313" key="4">
    <source>
        <dbReference type="EMBL" id="KRH94838.1"/>
    </source>
</evidence>
<organism evidence="4 5">
    <name type="scientific">Pseudoloma neurophilia</name>
    <dbReference type="NCBI Taxonomy" id="146866"/>
    <lineage>
        <taxon>Eukaryota</taxon>
        <taxon>Fungi</taxon>
        <taxon>Fungi incertae sedis</taxon>
        <taxon>Microsporidia</taxon>
        <taxon>Pseudoloma</taxon>
    </lineage>
</organism>
<evidence type="ECO:0000256" key="1">
    <source>
        <dbReference type="PROSITE-ProRule" id="PRU00108"/>
    </source>
</evidence>
<dbReference type="SUPFAM" id="SSF46689">
    <property type="entry name" value="Homeodomain-like"/>
    <property type="match status" value="1"/>
</dbReference>
<dbReference type="Pfam" id="PF00046">
    <property type="entry name" value="Homeodomain"/>
    <property type="match status" value="1"/>
</dbReference>
<gene>
    <name evidence="4" type="ORF">M153_1290003156</name>
</gene>
<sequence length="87" mass="10333">MRIRFNDEAKLLLNIIFNLTQYPSRKQKSNLSIILGKNVRSINIWFQNARINFRKTHKFKSKSENSFNISKLDFLALICEILKNKCD</sequence>
<comment type="caution">
    <text evidence="4">The sequence shown here is derived from an EMBL/GenBank/DDBJ whole genome shotgun (WGS) entry which is preliminary data.</text>
</comment>
<feature type="DNA-binding region" description="Homeobox" evidence="1">
    <location>
        <begin position="3"/>
        <end position="57"/>
    </location>
</feature>
<dbReference type="InterPro" id="IPR009057">
    <property type="entry name" value="Homeodomain-like_sf"/>
</dbReference>
<evidence type="ECO:0000256" key="2">
    <source>
        <dbReference type="RuleBase" id="RU000682"/>
    </source>
</evidence>
<evidence type="ECO:0000313" key="5">
    <source>
        <dbReference type="Proteomes" id="UP000051530"/>
    </source>
</evidence>
<name>A0A0R0LZT7_9MICR</name>
<proteinExistence type="predicted"/>
<dbReference type="VEuPathDB" id="MicrosporidiaDB:M153_1290003156"/>
<feature type="domain" description="Homeobox" evidence="3">
    <location>
        <begin position="1"/>
        <end position="56"/>
    </location>
</feature>
<dbReference type="Gene3D" id="1.10.10.60">
    <property type="entry name" value="Homeodomain-like"/>
    <property type="match status" value="1"/>
</dbReference>
<keyword evidence="5" id="KW-1185">Reference proteome</keyword>
<protein>
    <submittedName>
        <fullName evidence="4">Homeobox protein HD-11</fullName>
    </submittedName>
</protein>
<dbReference type="GO" id="GO:0003677">
    <property type="term" value="F:DNA binding"/>
    <property type="evidence" value="ECO:0007669"/>
    <property type="project" value="UniProtKB-UniRule"/>
</dbReference>
<dbReference type="SMART" id="SM00389">
    <property type="entry name" value="HOX"/>
    <property type="match status" value="1"/>
</dbReference>
<dbReference type="OrthoDB" id="6159439at2759"/>
<dbReference type="AlphaFoldDB" id="A0A0R0LZT7"/>